<dbReference type="SMART" id="SM00490">
    <property type="entry name" value="HELICc"/>
    <property type="match status" value="1"/>
</dbReference>
<dbReference type="InterPro" id="IPR017170">
    <property type="entry name" value="Lhr-like"/>
</dbReference>
<dbReference type="SMART" id="SM00487">
    <property type="entry name" value="DEXDc"/>
    <property type="match status" value="1"/>
</dbReference>
<dbReference type="Pfam" id="PF00270">
    <property type="entry name" value="DEAD"/>
    <property type="match status" value="1"/>
</dbReference>
<organism evidence="12 13">
    <name type="scientific">Ignisphaera cupida</name>
    <dbReference type="NCBI Taxonomy" id="3050454"/>
    <lineage>
        <taxon>Archaea</taxon>
        <taxon>Thermoproteota</taxon>
        <taxon>Thermoprotei</taxon>
        <taxon>Desulfurococcales</taxon>
        <taxon>Desulfurococcaceae</taxon>
        <taxon>Ignisphaera</taxon>
    </lineage>
</organism>
<gene>
    <name evidence="12" type="ORF">QPL79_01340</name>
</gene>
<dbReference type="EMBL" id="JASNVW010000001">
    <property type="protein sequence ID" value="MDK6028009.1"/>
    <property type="molecule type" value="Genomic_DNA"/>
</dbReference>
<dbReference type="GO" id="GO:0006281">
    <property type="term" value="P:DNA repair"/>
    <property type="evidence" value="ECO:0007669"/>
    <property type="project" value="UniProtKB-KW"/>
</dbReference>
<dbReference type="NCBIfam" id="NF010338">
    <property type="entry name" value="PRK13767.1"/>
    <property type="match status" value="1"/>
</dbReference>
<evidence type="ECO:0000256" key="5">
    <source>
        <dbReference type="ARBA" id="ARBA00022840"/>
    </source>
</evidence>
<feature type="domain" description="Helicase ATP-binding" evidence="10">
    <location>
        <begin position="50"/>
        <end position="244"/>
    </location>
</feature>
<evidence type="ECO:0000256" key="2">
    <source>
        <dbReference type="ARBA" id="ARBA00022763"/>
    </source>
</evidence>
<keyword evidence="3 12" id="KW-0378">Hydrolase</keyword>
<keyword evidence="13" id="KW-1185">Reference proteome</keyword>
<evidence type="ECO:0000259" key="10">
    <source>
        <dbReference type="PROSITE" id="PS51192"/>
    </source>
</evidence>
<evidence type="ECO:0000313" key="12">
    <source>
        <dbReference type="EMBL" id="MDK6028009.1"/>
    </source>
</evidence>
<sequence length="907" mass="103158">MSLKVVFSDDGLAYAHEFDSEYVVSFLLKPIVNWFKNRYGSLTPPQKMAIPYIKAGYNVLISSPTGTGKTLAVFMPIIDDLYRLALNNELKDQIYAVYVSPLRALNNDMQKNLIQPLTEIREYVKNELGVDVDIRVAVRTSDTLPNEKSRMLKTPPHILITTPESLALALNAPRFRERLATTKWVIVDEVHEIASSKRGSHLVLSLERLVDLVGDDFQRIGLSATISPLEEVARFLAGFKSDGSPRPIVIVDARFSKPIDIRVVTPRLDLVYTPANVLNEAIYEELTKLVLQHRTSLVFTNTRSATERVVYKLKKSLSSNGIIDADEIEAHHSSLSRDVRLDVEDKLKKGLLRVVVSSTSLELGIDIGYIDLVVLLSSPKSVTRLLQRVGRAGHNAYEVSKGVLIVVDRDDLVECTVLAKLALQRKIDRVKIPKKPLDILAQHIVGMSLEKPRTIDEILTIIKRSYTYHDIRKDELVTVVNYLAGKYPGLEDYNVYAKIRFNENSETIERRRGARMIYQLNVGAIPDEAKIGVFCVIDNKKRYIGDLEEGFAEILGPGDIFVLGGKTYRVLAMHPTHIVVEPAEGERPTVPSWFSEMLPLSYDSAVEVGRFRRTIAEMIKSMPRDAVIDWLVKEYNIEFHAAEYIYEYIYQQLLFTNDLIPSDKLILVEIWPDKERGASNIIFHSLFGRRVNDVLSRAYAYALANILKESVKISVTDNGFMLTVPGHVNIQQINNVIKSVTSKNVEEIARKAIRKTELFKKRFRHCAERAFMLLRRYKGVDVSIARRQINAEKIIQAVEKYEKFPIVEETYREILEDFMDLQNAREVLEKIESGDIAIRVIESPFAPSPFAHNIVAYGYSDIVLMEDKRKLIARLQDMVKKVLEKSSKQDLRNLNTQKQEMQIVANS</sequence>
<dbReference type="RefSeq" id="WP_285272986.1">
    <property type="nucleotide sequence ID" value="NZ_JASNVW010000001.1"/>
</dbReference>
<dbReference type="GO" id="GO:0004386">
    <property type="term" value="F:helicase activity"/>
    <property type="evidence" value="ECO:0007669"/>
    <property type="project" value="UniProtKB-KW"/>
</dbReference>
<protein>
    <submittedName>
        <fullName evidence="12">ATP-dependent helicase</fullName>
        <ecNumber evidence="12">3.6.4.-</ecNumber>
    </submittedName>
</protein>
<dbReference type="InterPro" id="IPR011545">
    <property type="entry name" value="DEAD/DEAH_box_helicase_dom"/>
</dbReference>
<evidence type="ECO:0000256" key="9">
    <source>
        <dbReference type="ARBA" id="ARBA00093467"/>
    </source>
</evidence>
<dbReference type="Pfam" id="PF00271">
    <property type="entry name" value="Helicase_C"/>
    <property type="match status" value="1"/>
</dbReference>
<keyword evidence="4 12" id="KW-0347">Helicase</keyword>
<dbReference type="Gene3D" id="3.40.50.300">
    <property type="entry name" value="P-loop containing nucleotide triphosphate hydrolases"/>
    <property type="match status" value="2"/>
</dbReference>
<keyword evidence="7" id="KW-0234">DNA repair</keyword>
<evidence type="ECO:0000256" key="3">
    <source>
        <dbReference type="ARBA" id="ARBA00022801"/>
    </source>
</evidence>
<evidence type="ECO:0000256" key="4">
    <source>
        <dbReference type="ARBA" id="ARBA00022806"/>
    </source>
</evidence>
<feature type="domain" description="Helicase C-terminal" evidence="11">
    <location>
        <begin position="285"/>
        <end position="438"/>
    </location>
</feature>
<evidence type="ECO:0000256" key="8">
    <source>
        <dbReference type="ARBA" id="ARBA00023235"/>
    </source>
</evidence>
<dbReference type="Pfam" id="PF19306">
    <property type="entry name" value="WHD_Lhr"/>
    <property type="match status" value="1"/>
</dbReference>
<dbReference type="InterPro" id="IPR052511">
    <property type="entry name" value="ATP-dep_Helicase"/>
</dbReference>
<dbReference type="InterPro" id="IPR027417">
    <property type="entry name" value="P-loop_NTPase"/>
</dbReference>
<dbReference type="GO" id="GO:0003677">
    <property type="term" value="F:DNA binding"/>
    <property type="evidence" value="ECO:0007669"/>
    <property type="project" value="UniProtKB-KW"/>
</dbReference>
<comment type="caution">
    <text evidence="12">The sequence shown here is derived from an EMBL/GenBank/DDBJ whole genome shotgun (WGS) entry which is preliminary data.</text>
</comment>
<dbReference type="InterPro" id="IPR045628">
    <property type="entry name" value="Lhr_WH_dom"/>
</dbReference>
<dbReference type="CDD" id="cd17922">
    <property type="entry name" value="DEXHc_LHR-like"/>
    <property type="match status" value="1"/>
</dbReference>
<dbReference type="GO" id="GO:0140097">
    <property type="term" value="F:catalytic activity, acting on DNA"/>
    <property type="evidence" value="ECO:0007669"/>
    <property type="project" value="UniProtKB-ARBA"/>
</dbReference>
<dbReference type="InterPro" id="IPR001650">
    <property type="entry name" value="Helicase_C-like"/>
</dbReference>
<name>A0ABD4Z5H4_9CREN</name>
<keyword evidence="8" id="KW-0413">Isomerase</keyword>
<dbReference type="InterPro" id="IPR013701">
    <property type="entry name" value="Lhr-like_DEAD/DEAH_assoc"/>
</dbReference>
<evidence type="ECO:0000256" key="7">
    <source>
        <dbReference type="ARBA" id="ARBA00023204"/>
    </source>
</evidence>
<comment type="similarity">
    <text evidence="9">Belongs to the Lhr helicase family. Lhr-Core subfamily.</text>
</comment>
<evidence type="ECO:0000256" key="6">
    <source>
        <dbReference type="ARBA" id="ARBA00023125"/>
    </source>
</evidence>
<keyword evidence="5" id="KW-0067">ATP-binding</keyword>
<keyword evidence="6" id="KW-0238">DNA-binding</keyword>
<dbReference type="SUPFAM" id="SSF52540">
    <property type="entry name" value="P-loop containing nucleoside triphosphate hydrolases"/>
    <property type="match status" value="1"/>
</dbReference>
<reference evidence="12 13" key="1">
    <citation type="submission" date="2023-05" db="EMBL/GenBank/DDBJ databases">
        <title>A new hyperthermophilic archaea 'Ignisphaera cupida' sp. nov. and description of the family 'Ignisphaeraceae' fam. nov.</title>
        <authorList>
            <person name="Podosokorskaya O.A."/>
            <person name="Elcheninov A.G."/>
            <person name="Klukina A."/>
            <person name="Merkel A.Y."/>
        </authorList>
    </citation>
    <scope>NUCLEOTIDE SEQUENCE [LARGE SCALE GENOMIC DNA]</scope>
    <source>
        <strain evidence="12 13">4213-co</strain>
    </source>
</reference>
<dbReference type="GO" id="GO:0005524">
    <property type="term" value="F:ATP binding"/>
    <property type="evidence" value="ECO:0007669"/>
    <property type="project" value="UniProtKB-KW"/>
</dbReference>
<dbReference type="PIRSF" id="PIRSF037307">
    <property type="entry name" value="Lhr-like_helic_prd"/>
    <property type="match status" value="1"/>
</dbReference>
<keyword evidence="1" id="KW-0547">Nucleotide-binding</keyword>
<dbReference type="CDD" id="cd18796">
    <property type="entry name" value="SF2_C_LHR"/>
    <property type="match status" value="1"/>
</dbReference>
<keyword evidence="2" id="KW-0227">DNA damage</keyword>
<dbReference type="InterPro" id="IPR014001">
    <property type="entry name" value="Helicase_ATP-bd"/>
</dbReference>
<evidence type="ECO:0000259" key="11">
    <source>
        <dbReference type="PROSITE" id="PS51194"/>
    </source>
</evidence>
<dbReference type="PANTHER" id="PTHR47962">
    <property type="entry name" value="ATP-DEPENDENT HELICASE LHR-RELATED-RELATED"/>
    <property type="match status" value="1"/>
</dbReference>
<evidence type="ECO:0000313" key="13">
    <source>
        <dbReference type="Proteomes" id="UP001529235"/>
    </source>
</evidence>
<dbReference type="EC" id="3.6.4.-" evidence="12"/>
<proteinExistence type="inferred from homology"/>
<dbReference type="Proteomes" id="UP001529235">
    <property type="component" value="Unassembled WGS sequence"/>
</dbReference>
<dbReference type="AlphaFoldDB" id="A0ABD4Z5H4"/>
<dbReference type="PROSITE" id="PS51194">
    <property type="entry name" value="HELICASE_CTER"/>
    <property type="match status" value="1"/>
</dbReference>
<evidence type="ECO:0000256" key="1">
    <source>
        <dbReference type="ARBA" id="ARBA00022741"/>
    </source>
</evidence>
<dbReference type="PANTHER" id="PTHR47962:SF6">
    <property type="entry name" value="LARGE HELICASE-RELATED PROTEIN"/>
    <property type="match status" value="1"/>
</dbReference>
<dbReference type="PROSITE" id="PS51192">
    <property type="entry name" value="HELICASE_ATP_BIND_1"/>
    <property type="match status" value="1"/>
</dbReference>
<accession>A0ABD4Z5H4</accession>
<dbReference type="Pfam" id="PF08494">
    <property type="entry name" value="DEAD_assoc"/>
    <property type="match status" value="1"/>
</dbReference>
<dbReference type="GO" id="GO:0016787">
    <property type="term" value="F:hydrolase activity"/>
    <property type="evidence" value="ECO:0007669"/>
    <property type="project" value="UniProtKB-KW"/>
</dbReference>